<dbReference type="OrthoDB" id="10605018at2759"/>
<protein>
    <recommendedName>
        <fullName evidence="4">Transmembrane protein</fullName>
    </recommendedName>
</protein>
<evidence type="ECO:0008006" key="4">
    <source>
        <dbReference type="Google" id="ProtNLM"/>
    </source>
</evidence>
<keyword evidence="1" id="KW-0472">Membrane</keyword>
<dbReference type="Proteomes" id="UP000591131">
    <property type="component" value="Unassembled WGS sequence"/>
</dbReference>
<evidence type="ECO:0000313" key="2">
    <source>
        <dbReference type="EMBL" id="KAF4659705.1"/>
    </source>
</evidence>
<name>A0A7J6LKA6_PERCH</name>
<keyword evidence="3" id="KW-1185">Reference proteome</keyword>
<keyword evidence="1" id="KW-1133">Transmembrane helix</keyword>
<sequence length="236" mass="25151">MARKILLAGITSTSSLKAVPVKEFNNSNKAFGDGGVAYDGEGRRKAFIRRELAALTDEGLRRVMDAHEDVNDNLVEGSSALAETPQTVLPLPQGQMSLRSAAMSATINRVLFCAQSMYAGVCMVNIGLTLEESCAVPYCVERDAMMIGGLFGLLLTPLAVAGGVLRLIELREFYSLRKGARRSSIVVTFSSSAVASLLYLVCLIATSLGYGHKPAFAYCGIAAVLLILVESKCSSM</sequence>
<proteinExistence type="predicted"/>
<comment type="caution">
    <text evidence="2">The sequence shown here is derived from an EMBL/GenBank/DDBJ whole genome shotgun (WGS) entry which is preliminary data.</text>
</comment>
<dbReference type="EMBL" id="JAAPAO010000443">
    <property type="protein sequence ID" value="KAF4659705.1"/>
    <property type="molecule type" value="Genomic_DNA"/>
</dbReference>
<gene>
    <name evidence="2" type="ORF">FOL47_007481</name>
</gene>
<reference evidence="2 3" key="1">
    <citation type="submission" date="2020-04" db="EMBL/GenBank/DDBJ databases">
        <title>Perkinsus chesapeaki whole genome sequence.</title>
        <authorList>
            <person name="Bogema D.R."/>
        </authorList>
    </citation>
    <scope>NUCLEOTIDE SEQUENCE [LARGE SCALE GENOMIC DNA]</scope>
    <source>
        <strain evidence="2">ATCC PRA-425</strain>
    </source>
</reference>
<evidence type="ECO:0000313" key="3">
    <source>
        <dbReference type="Proteomes" id="UP000591131"/>
    </source>
</evidence>
<organism evidence="2 3">
    <name type="scientific">Perkinsus chesapeaki</name>
    <name type="common">Clam parasite</name>
    <name type="synonym">Perkinsus andrewsi</name>
    <dbReference type="NCBI Taxonomy" id="330153"/>
    <lineage>
        <taxon>Eukaryota</taxon>
        <taxon>Sar</taxon>
        <taxon>Alveolata</taxon>
        <taxon>Perkinsozoa</taxon>
        <taxon>Perkinsea</taxon>
        <taxon>Perkinsida</taxon>
        <taxon>Perkinsidae</taxon>
        <taxon>Perkinsus</taxon>
    </lineage>
</organism>
<evidence type="ECO:0000256" key="1">
    <source>
        <dbReference type="SAM" id="Phobius"/>
    </source>
</evidence>
<dbReference type="AlphaFoldDB" id="A0A7J6LKA6"/>
<accession>A0A7J6LKA6</accession>
<feature type="transmembrane region" description="Helical" evidence="1">
    <location>
        <begin position="185"/>
        <end position="209"/>
    </location>
</feature>
<feature type="transmembrane region" description="Helical" evidence="1">
    <location>
        <begin position="144"/>
        <end position="165"/>
    </location>
</feature>
<keyword evidence="1" id="KW-0812">Transmembrane</keyword>
<feature type="transmembrane region" description="Helical" evidence="1">
    <location>
        <begin position="215"/>
        <end position="233"/>
    </location>
</feature>